<dbReference type="NCBIfam" id="NF040982">
    <property type="entry name" value="ComGD"/>
    <property type="match status" value="1"/>
</dbReference>
<dbReference type="EMBL" id="DXBN01000147">
    <property type="protein sequence ID" value="HIZ53615.1"/>
    <property type="molecule type" value="Genomic_DNA"/>
</dbReference>
<accession>A0A9D2F6Z0</accession>
<protein>
    <submittedName>
        <fullName evidence="4">Type II secretion system GspH family protein</fullName>
    </submittedName>
</protein>
<dbReference type="GO" id="GO:0030420">
    <property type="term" value="P:establishment of competence for transformation"/>
    <property type="evidence" value="ECO:0007669"/>
    <property type="project" value="UniProtKB-KW"/>
</dbReference>
<evidence type="ECO:0000256" key="2">
    <source>
        <dbReference type="ARBA" id="ARBA00023287"/>
    </source>
</evidence>
<sequence length="148" mass="17050">MKRSYLTTGFTLIESLLVLSLVSIMVTLSVGVTKELERELAIRHFFTKLDRHILLNHQASFVEQERVIMGRESGSGLIYFKVGEQSFILPVPEELHVSNFPPMNFTIGTGDKGQMRSFYITWEAKKIDISYNFLFGKGHYEKTIRKKT</sequence>
<dbReference type="InterPro" id="IPR012902">
    <property type="entry name" value="N_methyl_site"/>
</dbReference>
<comment type="caution">
    <text evidence="4">The sequence shown here is derived from an EMBL/GenBank/DDBJ whole genome shotgun (WGS) entry which is preliminary data.</text>
</comment>
<reference evidence="4" key="2">
    <citation type="submission" date="2021-04" db="EMBL/GenBank/DDBJ databases">
        <authorList>
            <person name="Gilroy R."/>
        </authorList>
    </citation>
    <scope>NUCLEOTIDE SEQUENCE</scope>
    <source>
        <strain evidence="4">CHK172-16539</strain>
    </source>
</reference>
<keyword evidence="3" id="KW-0812">Transmembrane</keyword>
<dbReference type="NCBIfam" id="TIGR02532">
    <property type="entry name" value="IV_pilin_GFxxxE"/>
    <property type="match status" value="1"/>
</dbReference>
<evidence type="ECO:0000256" key="3">
    <source>
        <dbReference type="SAM" id="Phobius"/>
    </source>
</evidence>
<reference evidence="4" key="1">
    <citation type="journal article" date="2021" name="PeerJ">
        <title>Extensive microbial diversity within the chicken gut microbiome revealed by metagenomics and culture.</title>
        <authorList>
            <person name="Gilroy R."/>
            <person name="Ravi A."/>
            <person name="Getino M."/>
            <person name="Pursley I."/>
            <person name="Horton D.L."/>
            <person name="Alikhan N.F."/>
            <person name="Baker D."/>
            <person name="Gharbi K."/>
            <person name="Hall N."/>
            <person name="Watson M."/>
            <person name="Adriaenssens E.M."/>
            <person name="Foster-Nyarko E."/>
            <person name="Jarju S."/>
            <person name="Secka A."/>
            <person name="Antonio M."/>
            <person name="Oren A."/>
            <person name="Chaudhuri R.R."/>
            <person name="La Ragione R."/>
            <person name="Hildebrand F."/>
            <person name="Pallen M.J."/>
        </authorList>
    </citation>
    <scope>NUCLEOTIDE SEQUENCE</scope>
    <source>
        <strain evidence="4">CHK172-16539</strain>
    </source>
</reference>
<dbReference type="AlphaFoldDB" id="A0A9D2F6Z0"/>
<comment type="subcellular location">
    <subcellularLocation>
        <location evidence="1">Cell surface</location>
    </subcellularLocation>
</comment>
<evidence type="ECO:0000313" key="4">
    <source>
        <dbReference type="EMBL" id="HIZ53615.1"/>
    </source>
</evidence>
<feature type="transmembrane region" description="Helical" evidence="3">
    <location>
        <begin position="12"/>
        <end position="33"/>
    </location>
</feature>
<evidence type="ECO:0000313" key="5">
    <source>
        <dbReference type="Proteomes" id="UP000824063"/>
    </source>
</evidence>
<dbReference type="InterPro" id="IPR016785">
    <property type="entry name" value="ComGD"/>
</dbReference>
<proteinExistence type="predicted"/>
<name>A0A9D2F6Z0_9ENTE</name>
<evidence type="ECO:0000256" key="1">
    <source>
        <dbReference type="ARBA" id="ARBA00004241"/>
    </source>
</evidence>
<dbReference type="GO" id="GO:0009986">
    <property type="term" value="C:cell surface"/>
    <property type="evidence" value="ECO:0007669"/>
    <property type="project" value="UniProtKB-SubCell"/>
</dbReference>
<dbReference type="Proteomes" id="UP000824063">
    <property type="component" value="Unassembled WGS sequence"/>
</dbReference>
<organism evidence="4 5">
    <name type="scientific">Candidatus Enterococcus avicola</name>
    <dbReference type="NCBI Taxonomy" id="2838561"/>
    <lineage>
        <taxon>Bacteria</taxon>
        <taxon>Bacillati</taxon>
        <taxon>Bacillota</taxon>
        <taxon>Bacilli</taxon>
        <taxon>Lactobacillales</taxon>
        <taxon>Enterococcaceae</taxon>
        <taxon>Enterococcus</taxon>
    </lineage>
</organism>
<keyword evidence="3" id="KW-1133">Transmembrane helix</keyword>
<keyword evidence="3" id="KW-0472">Membrane</keyword>
<dbReference type="PROSITE" id="PS00409">
    <property type="entry name" value="PROKAR_NTER_METHYL"/>
    <property type="match status" value="1"/>
</dbReference>
<keyword evidence="2" id="KW-0178">Competence</keyword>
<gene>
    <name evidence="4" type="ORF">IAA20_06725</name>
</gene>